<dbReference type="InterPro" id="IPR037058">
    <property type="entry name" value="Falgellar_hook_FlgE_sf"/>
</dbReference>
<dbReference type="GO" id="GO:0009424">
    <property type="term" value="C:bacterial-type flagellum hook"/>
    <property type="evidence" value="ECO:0007669"/>
    <property type="project" value="TreeGrafter"/>
</dbReference>
<dbReference type="Pfam" id="PF06429">
    <property type="entry name" value="Flg_bbr_C"/>
    <property type="match status" value="1"/>
</dbReference>
<dbReference type="PANTHER" id="PTHR30435">
    <property type="entry name" value="FLAGELLAR PROTEIN"/>
    <property type="match status" value="1"/>
</dbReference>
<keyword evidence="10" id="KW-0969">Cilium</keyword>
<dbReference type="InterPro" id="IPR037925">
    <property type="entry name" value="FlgE/F/G-like"/>
</dbReference>
<dbReference type="GO" id="GO:0071978">
    <property type="term" value="P:bacterial-type flagellum-dependent swarming motility"/>
    <property type="evidence" value="ECO:0007669"/>
    <property type="project" value="TreeGrafter"/>
</dbReference>
<dbReference type="PANTHER" id="PTHR30435:SF1">
    <property type="entry name" value="FLAGELLAR HOOK PROTEIN FLGE"/>
    <property type="match status" value="1"/>
</dbReference>
<evidence type="ECO:0000256" key="1">
    <source>
        <dbReference type="ARBA" id="ARBA00004117"/>
    </source>
</evidence>
<comment type="function">
    <text evidence="5">A flexible structure which links the flagellar filament to the drive apparatus in the basal body.</text>
</comment>
<dbReference type="InterPro" id="IPR011491">
    <property type="entry name" value="FlgE_D2"/>
</dbReference>
<dbReference type="Pfam" id="PF07559">
    <property type="entry name" value="FlgE_D2"/>
    <property type="match status" value="2"/>
</dbReference>
<organism evidence="10">
    <name type="scientific">uncultured bacterium BAC17H8</name>
    <dbReference type="NCBI Taxonomy" id="332980"/>
    <lineage>
        <taxon>Bacteria</taxon>
        <taxon>environmental samples</taxon>
    </lineage>
</organism>
<evidence type="ECO:0000256" key="5">
    <source>
        <dbReference type="RuleBase" id="RU362116"/>
    </source>
</evidence>
<protein>
    <recommendedName>
        <fullName evidence="3 5">Flagellar hook protein FlgE</fullName>
    </recommendedName>
</protein>
<evidence type="ECO:0000313" key="10">
    <source>
        <dbReference type="EMBL" id="AAY87275.1"/>
    </source>
</evidence>
<dbReference type="SUPFAM" id="SSF117143">
    <property type="entry name" value="Flagellar hook protein flgE"/>
    <property type="match status" value="2"/>
</dbReference>
<dbReference type="InterPro" id="IPR001444">
    <property type="entry name" value="Flag_bb_rod_N"/>
</dbReference>
<dbReference type="GO" id="GO:0005829">
    <property type="term" value="C:cytosol"/>
    <property type="evidence" value="ECO:0007669"/>
    <property type="project" value="TreeGrafter"/>
</dbReference>
<dbReference type="Pfam" id="PF00460">
    <property type="entry name" value="Flg_bb_rod"/>
    <property type="match status" value="1"/>
</dbReference>
<feature type="domain" description="Flagellar hook protein FlgE D2" evidence="8">
    <location>
        <begin position="1203"/>
        <end position="1267"/>
    </location>
</feature>
<evidence type="ECO:0000259" key="7">
    <source>
        <dbReference type="Pfam" id="PF06429"/>
    </source>
</evidence>
<name>Q4JMN8_9BACT</name>
<evidence type="ECO:0000256" key="4">
    <source>
        <dbReference type="ARBA" id="ARBA00023143"/>
    </source>
</evidence>
<reference evidence="10" key="1">
    <citation type="journal article" date="2005" name="PLoS Biol.">
        <title>New insights into metabolic properties of marine bacteria encoding proteorhodopsins.</title>
        <authorList>
            <person name="Sabehi G."/>
            <person name="Loy A."/>
            <person name="Jung K.H."/>
            <person name="Partha R."/>
            <person name="Spudich J.L."/>
            <person name="Isaacson T."/>
            <person name="Hirschberg J."/>
            <person name="Wagner M."/>
            <person name="Beja O."/>
        </authorList>
    </citation>
    <scope>NUCLEOTIDE SEQUENCE</scope>
</reference>
<dbReference type="InterPro" id="IPR020013">
    <property type="entry name" value="Flagellar_FlgE/F/G"/>
</dbReference>
<keyword evidence="10" id="KW-0282">Flagellum</keyword>
<feature type="domain" description="Flagellar basal body rod protein N-terminal" evidence="6">
    <location>
        <begin position="3"/>
        <end position="33"/>
    </location>
</feature>
<dbReference type="Pfam" id="PF22692">
    <property type="entry name" value="LlgE_F_G_D1"/>
    <property type="match status" value="1"/>
</dbReference>
<dbReference type="NCBIfam" id="TIGR03506">
    <property type="entry name" value="FlgEFG_subfam"/>
    <property type="match status" value="2"/>
</dbReference>
<dbReference type="InterPro" id="IPR010930">
    <property type="entry name" value="Flg_bb/hook_C_dom"/>
</dbReference>
<evidence type="ECO:0000259" key="9">
    <source>
        <dbReference type="Pfam" id="PF22692"/>
    </source>
</evidence>
<feature type="domain" description="Flagellar basal-body/hook protein C-terminal" evidence="7">
    <location>
        <begin position="1341"/>
        <end position="1385"/>
    </location>
</feature>
<evidence type="ECO:0000259" key="8">
    <source>
        <dbReference type="Pfam" id="PF07559"/>
    </source>
</evidence>
<feature type="domain" description="Flagellar hook protein FlgE/F/G-like D1" evidence="9">
    <location>
        <begin position="83"/>
        <end position="127"/>
    </location>
</feature>
<proteinExistence type="inferred from homology"/>
<keyword evidence="10" id="KW-0966">Cell projection</keyword>
<gene>
    <name evidence="10" type="primary">flgE</name>
</gene>
<sequence>MSFYTALTGLNGSSADISATSNNIANVGTTGFKRSRVEFGDIFATSPLQNASSSIGSGTILKGIKQQFTQGNIAASLNALDLAISGQGFFALKPSLTSAQTVYTRNGSLNVNNDRYVVDSAGQFLLTYPVNTDGSVTAKDLDSAVPLQLPVTSGDPQATSNIKLGVNVNAASDVVTDRPQFQDGYTFDPNDPETFTNSTSITIFDDLGNPTIATVYFIKTQAASADDPTNKYDTRLVINDTVITPDLVSAVDDAGKQIFVDRFGQQTTTIPDDNYFIEGKGSPLYKLDDLQTLVPSQPAKISGEQTSFDFGEEGDKLVEIVNDPLQFKATREAGNSGSDVYWGKDFLLVNVDDSDQPVSIDINPGLYNAEQLAAEVERAINAAYGDDRKFQVEQNVDDTITLDFQRVGADGTITPLTNKVSVELLGTDSYVTEAMGDDFAITGTSPDFTKEEFLAHSQVRINETLNAYGRQYSDDPLGVGGLQFAKSTGEQITSVYEYTQVVELERVDDPADNHYMVHSYFNKRPALSVHTVLNSVSGNGTNLIEYASTENRLRIYLESGTDLTDYEQGRTITLAGDNNFRGDLNGRSFVISSTGTATVGGNSYKYVDVSTSGLAVADEDFNITTGSATVFALTSPADDEPTVEAFFEGAHPVYEGAQEQYSSQSIILREKQGSTAATQKGAFVASAWKIQNGTENAANSAANLKTNLELLGLQNLHRPMEITADTGTSFTSRQLTFTSGSNSLQITTDALTSSSAGAHLENIRAKLAAASDLKGFSFTFLDANDNVLASTSGANWRDTASAVGAAATGTMAKLIVSRDDNSDFTLAANGATELNASVDGGSTFADIGTAVNTTTVLTKSAVDWVDEKNPPVKVGYDAVNQRLSFEVDRTVLGSGTDSNFSSFSVYGSASQTGVNNLGLTNADNAGRVAIRGGEVLYGDSFVATGEEIQPNDKRYGIKVAYNSELQNFSISSGTTGEAIDSNGAIGVSQQQKASNIQVGRYALSETTGARVAQPYDVDANIIGNGDNSLFGVGKTKNDFLFSSGTGLKATSAQAVGASANEPLTNVFKLSTQTGDNIFNVSVNGISGVIEVPATSYVGTTLAEALQTRINQIVDPTTGDTIGGVTVTYSSETNSFTFSTGTTGTDSTIKVKGAARLGLDDVPLGVGTVPEIYNLVQATDADGVALFVDANGEVVTNPPENLVEDYYPLYIDEGELTFDKTGKLVSPKNLVHYEKQEEGFSIALDVDFSTSTQLAQPFSVLTVEQDGFTSGRLDGIEIDSSGTIRANYTNGQNNPLGKIVVANFNNQNGLKQIGNATYTETAVSGTPQVGEAGSEGFGNILSGSLERSNVDITEELVNLITAQRNFQASAKAIETTTGLTQTIINIRM</sequence>
<dbReference type="EMBL" id="DQ068068">
    <property type="protein sequence ID" value="AAY87275.1"/>
    <property type="molecule type" value="Genomic_DNA"/>
</dbReference>
<comment type="similarity">
    <text evidence="2 5">Belongs to the flagella basal body rod proteins family.</text>
</comment>
<comment type="subcellular location">
    <subcellularLocation>
        <location evidence="1 5">Bacterial flagellum basal body</location>
    </subcellularLocation>
</comment>
<feature type="domain" description="Flagellar hook protein FlgE D2" evidence="8">
    <location>
        <begin position="183"/>
        <end position="325"/>
    </location>
</feature>
<accession>Q4JMN8</accession>
<evidence type="ECO:0000259" key="6">
    <source>
        <dbReference type="Pfam" id="PF00460"/>
    </source>
</evidence>
<dbReference type="Gene3D" id="2.60.98.20">
    <property type="entry name" value="Flagellar hook protein FlgE"/>
    <property type="match status" value="1"/>
</dbReference>
<dbReference type="InterPro" id="IPR053967">
    <property type="entry name" value="LlgE_F_G-like_D1"/>
</dbReference>
<evidence type="ECO:0000256" key="3">
    <source>
        <dbReference type="ARBA" id="ARBA00019015"/>
    </source>
</evidence>
<dbReference type="GO" id="GO:0009425">
    <property type="term" value="C:bacterial-type flagellum basal body"/>
    <property type="evidence" value="ECO:0007669"/>
    <property type="project" value="UniProtKB-SubCell"/>
</dbReference>
<keyword evidence="4 5" id="KW-0975">Bacterial flagellum</keyword>
<evidence type="ECO:0000256" key="2">
    <source>
        <dbReference type="ARBA" id="ARBA00009677"/>
    </source>
</evidence>